<name>A0ABW4IAR5_9SPHI</name>
<evidence type="ECO:0000256" key="1">
    <source>
        <dbReference type="SAM" id="MobiDB-lite"/>
    </source>
</evidence>
<evidence type="ECO:0008006" key="5">
    <source>
        <dbReference type="Google" id="ProtNLM"/>
    </source>
</evidence>
<feature type="compositionally biased region" description="Polar residues" evidence="1">
    <location>
        <begin position="59"/>
        <end position="72"/>
    </location>
</feature>
<sequence>MKNFILTAAALAFAGITMTEAKTISNNNFSLQDTVKKDTVTTPADTTKKEAGFAYANEQEPTTSNAEATQEQAPAADNQDRKEVKLDELPDAVKQTLTADIFKEWIPQTAYVVNANGSEHYLIEVKKGEELRSIKIGTDGKVVN</sequence>
<reference evidence="4" key="1">
    <citation type="journal article" date="2019" name="Int. J. Syst. Evol. Microbiol.">
        <title>The Global Catalogue of Microorganisms (GCM) 10K type strain sequencing project: providing services to taxonomists for standard genome sequencing and annotation.</title>
        <authorList>
            <consortium name="The Broad Institute Genomics Platform"/>
            <consortium name="The Broad Institute Genome Sequencing Center for Infectious Disease"/>
            <person name="Wu L."/>
            <person name="Ma J."/>
        </authorList>
    </citation>
    <scope>NUCLEOTIDE SEQUENCE [LARGE SCALE GENOMIC DNA]</scope>
    <source>
        <strain evidence="4">CCUG 53762</strain>
    </source>
</reference>
<feature type="chain" id="PRO_5046165435" description="PepSY domain-containing protein" evidence="2">
    <location>
        <begin position="22"/>
        <end position="144"/>
    </location>
</feature>
<dbReference type="RefSeq" id="WP_379661043.1">
    <property type="nucleotide sequence ID" value="NZ_JBHUDG010000003.1"/>
</dbReference>
<evidence type="ECO:0000313" key="3">
    <source>
        <dbReference type="EMBL" id="MFD1628656.1"/>
    </source>
</evidence>
<feature type="signal peptide" evidence="2">
    <location>
        <begin position="1"/>
        <end position="21"/>
    </location>
</feature>
<evidence type="ECO:0000256" key="2">
    <source>
        <dbReference type="SAM" id="SignalP"/>
    </source>
</evidence>
<evidence type="ECO:0000313" key="4">
    <source>
        <dbReference type="Proteomes" id="UP001597118"/>
    </source>
</evidence>
<keyword evidence="4" id="KW-1185">Reference proteome</keyword>
<protein>
    <recommendedName>
        <fullName evidence="5">PepSY domain-containing protein</fullName>
    </recommendedName>
</protein>
<dbReference type="Gene3D" id="3.10.450.360">
    <property type="match status" value="1"/>
</dbReference>
<dbReference type="Proteomes" id="UP001597118">
    <property type="component" value="Unassembled WGS sequence"/>
</dbReference>
<proteinExistence type="predicted"/>
<gene>
    <name evidence="3" type="ORF">ACFSAH_02145</name>
</gene>
<dbReference type="EMBL" id="JBHUDG010000003">
    <property type="protein sequence ID" value="MFD1628656.1"/>
    <property type="molecule type" value="Genomic_DNA"/>
</dbReference>
<comment type="caution">
    <text evidence="3">The sequence shown here is derived from an EMBL/GenBank/DDBJ whole genome shotgun (WGS) entry which is preliminary data.</text>
</comment>
<keyword evidence="2" id="KW-0732">Signal</keyword>
<feature type="region of interest" description="Disordered" evidence="1">
    <location>
        <begin position="57"/>
        <end position="84"/>
    </location>
</feature>
<organism evidence="3 4">
    <name type="scientific">Pseudopedobacter beijingensis</name>
    <dbReference type="NCBI Taxonomy" id="1207056"/>
    <lineage>
        <taxon>Bacteria</taxon>
        <taxon>Pseudomonadati</taxon>
        <taxon>Bacteroidota</taxon>
        <taxon>Sphingobacteriia</taxon>
        <taxon>Sphingobacteriales</taxon>
        <taxon>Sphingobacteriaceae</taxon>
        <taxon>Pseudopedobacter</taxon>
    </lineage>
</organism>
<accession>A0ABW4IAR5</accession>